<evidence type="ECO:0000313" key="2">
    <source>
        <dbReference type="EMBL" id="CAF89460.1"/>
    </source>
</evidence>
<accession>Q4TCC2</accession>
<sequence length="25" mass="2813">AMDTESTYSGYSYYSGRSRGSHRHG</sequence>
<feature type="non-terminal residue" evidence="2">
    <location>
        <position position="1"/>
    </location>
</feature>
<organism evidence="2">
    <name type="scientific">Tetraodon nigroviridis</name>
    <name type="common">Spotted green pufferfish</name>
    <name type="synonym">Chelonodon nigroviridis</name>
    <dbReference type="NCBI Taxonomy" id="99883"/>
    <lineage>
        <taxon>Eukaryota</taxon>
        <taxon>Metazoa</taxon>
        <taxon>Chordata</taxon>
        <taxon>Craniata</taxon>
        <taxon>Vertebrata</taxon>
        <taxon>Euteleostomi</taxon>
        <taxon>Actinopterygii</taxon>
        <taxon>Neopterygii</taxon>
        <taxon>Teleostei</taxon>
        <taxon>Neoteleostei</taxon>
        <taxon>Acanthomorphata</taxon>
        <taxon>Eupercaria</taxon>
        <taxon>Tetraodontiformes</taxon>
        <taxon>Tetradontoidea</taxon>
        <taxon>Tetraodontidae</taxon>
        <taxon>Tetraodon</taxon>
    </lineage>
</organism>
<reference evidence="2" key="2">
    <citation type="submission" date="2004-02" db="EMBL/GenBank/DDBJ databases">
        <authorList>
            <consortium name="Genoscope"/>
            <consortium name="Whitehead Institute Centre for Genome Research"/>
        </authorList>
    </citation>
    <scope>NUCLEOTIDE SEQUENCE</scope>
</reference>
<feature type="non-terminal residue" evidence="2">
    <location>
        <position position="25"/>
    </location>
</feature>
<reference evidence="2" key="1">
    <citation type="journal article" date="2004" name="Nature">
        <title>Genome duplication in the teleost fish Tetraodon nigroviridis reveals the early vertebrate proto-karyotype.</title>
        <authorList>
            <person name="Jaillon O."/>
            <person name="Aury J.-M."/>
            <person name="Brunet F."/>
            <person name="Petit J.-L."/>
            <person name="Stange-Thomann N."/>
            <person name="Mauceli E."/>
            <person name="Bouneau L."/>
            <person name="Fischer C."/>
            <person name="Ozouf-Costaz C."/>
            <person name="Bernot A."/>
            <person name="Nicaud S."/>
            <person name="Jaffe D."/>
            <person name="Fisher S."/>
            <person name="Lutfalla G."/>
            <person name="Dossat C."/>
            <person name="Segurens B."/>
            <person name="Dasilva C."/>
            <person name="Salanoubat M."/>
            <person name="Levy M."/>
            <person name="Boudet N."/>
            <person name="Castellano S."/>
            <person name="Anthouard V."/>
            <person name="Jubin C."/>
            <person name="Castelli V."/>
            <person name="Katinka M."/>
            <person name="Vacherie B."/>
            <person name="Biemont C."/>
            <person name="Skalli Z."/>
            <person name="Cattolico L."/>
            <person name="Poulain J."/>
            <person name="De Berardinis V."/>
            <person name="Cruaud C."/>
            <person name="Duprat S."/>
            <person name="Brottier P."/>
            <person name="Coutanceau J.-P."/>
            <person name="Gouzy J."/>
            <person name="Parra G."/>
            <person name="Lardier G."/>
            <person name="Chapple C."/>
            <person name="McKernan K.J."/>
            <person name="McEwan P."/>
            <person name="Bosak S."/>
            <person name="Kellis M."/>
            <person name="Volff J.-N."/>
            <person name="Guigo R."/>
            <person name="Zody M.C."/>
            <person name="Mesirov J."/>
            <person name="Lindblad-Toh K."/>
            <person name="Birren B."/>
            <person name="Nusbaum C."/>
            <person name="Kahn D."/>
            <person name="Robinson-Rechavi M."/>
            <person name="Laudet V."/>
            <person name="Schachter V."/>
            <person name="Quetier F."/>
            <person name="Saurin W."/>
            <person name="Scarpelli C."/>
            <person name="Wincker P."/>
            <person name="Lander E.S."/>
            <person name="Weissenbach J."/>
            <person name="Roest Crollius H."/>
        </authorList>
    </citation>
    <scope>NUCLEOTIDE SEQUENCE [LARGE SCALE GENOMIC DNA]</scope>
</reference>
<dbReference type="EMBL" id="CAAE01007001">
    <property type="protein sequence ID" value="CAF89460.1"/>
    <property type="molecule type" value="Genomic_DNA"/>
</dbReference>
<dbReference type="AlphaFoldDB" id="Q4TCC2"/>
<evidence type="ECO:0000256" key="1">
    <source>
        <dbReference type="SAM" id="MobiDB-lite"/>
    </source>
</evidence>
<proteinExistence type="predicted"/>
<dbReference type="HOGENOM" id="CLU_015742_1_0_1"/>
<name>Q4TCC2_TETNG</name>
<protein>
    <submittedName>
        <fullName evidence="2">(spotted green pufferfish) hypothetical protein</fullName>
    </submittedName>
</protein>
<gene>
    <name evidence="2" type="ORF">GSTENG00003374001</name>
</gene>
<dbReference type="KEGG" id="tng:GSTEN00003374G001"/>
<comment type="caution">
    <text evidence="2">The sequence shown here is derived from an EMBL/GenBank/DDBJ whole genome shotgun (WGS) entry which is preliminary data.</text>
</comment>
<feature type="region of interest" description="Disordered" evidence="1">
    <location>
        <begin position="1"/>
        <end position="25"/>
    </location>
</feature>
<feature type="compositionally biased region" description="Low complexity" evidence="1">
    <location>
        <begin position="8"/>
        <end position="18"/>
    </location>
</feature>